<comment type="pathway">
    <text evidence="2 14">Cofactor biosynthesis; riboflavin biosynthesis; 5-amino-6-(D-ribitylamino)uracil from GTP: step 2/4.</text>
</comment>
<evidence type="ECO:0000256" key="2">
    <source>
        <dbReference type="ARBA" id="ARBA00004882"/>
    </source>
</evidence>
<dbReference type="Pfam" id="PF01872">
    <property type="entry name" value="RibD_C"/>
    <property type="match status" value="1"/>
</dbReference>
<keyword evidence="9 14" id="KW-0521">NADP</keyword>
<evidence type="ECO:0000256" key="1">
    <source>
        <dbReference type="ARBA" id="ARBA00002151"/>
    </source>
</evidence>
<dbReference type="GO" id="GO:0008835">
    <property type="term" value="F:diaminohydroxyphosphoribosylaminopyrimidine deaminase activity"/>
    <property type="evidence" value="ECO:0007669"/>
    <property type="project" value="UniProtKB-EC"/>
</dbReference>
<dbReference type="InterPro" id="IPR002734">
    <property type="entry name" value="RibDG_C"/>
</dbReference>
<feature type="binding site" evidence="16">
    <location>
        <position position="165"/>
    </location>
    <ligand>
        <name>NADP(+)</name>
        <dbReference type="ChEBI" id="CHEBI:58349"/>
    </ligand>
</feature>
<dbReference type="Proteomes" id="UP000199008">
    <property type="component" value="Unassembled WGS sequence"/>
</dbReference>
<evidence type="ECO:0000256" key="10">
    <source>
        <dbReference type="ARBA" id="ARBA00023002"/>
    </source>
</evidence>
<dbReference type="EMBL" id="FNFY01000006">
    <property type="protein sequence ID" value="SDK66428.1"/>
    <property type="molecule type" value="Genomic_DNA"/>
</dbReference>
<dbReference type="InterPro" id="IPR016193">
    <property type="entry name" value="Cytidine_deaminase-like"/>
</dbReference>
<feature type="binding site" evidence="16">
    <location>
        <position position="191"/>
    </location>
    <ligand>
        <name>NADP(+)</name>
        <dbReference type="ChEBI" id="CHEBI:58349"/>
    </ligand>
</feature>
<comment type="catalytic activity">
    <reaction evidence="13 14">
        <text>2,5-diamino-6-hydroxy-4-(5-phosphoribosylamino)-pyrimidine + H2O + H(+) = 5-amino-6-(5-phospho-D-ribosylamino)uracil + NH4(+)</text>
        <dbReference type="Rhea" id="RHEA:21868"/>
        <dbReference type="ChEBI" id="CHEBI:15377"/>
        <dbReference type="ChEBI" id="CHEBI:15378"/>
        <dbReference type="ChEBI" id="CHEBI:28938"/>
        <dbReference type="ChEBI" id="CHEBI:58453"/>
        <dbReference type="ChEBI" id="CHEBI:58614"/>
        <dbReference type="EC" id="3.5.4.26"/>
    </reaction>
</comment>
<evidence type="ECO:0000313" key="19">
    <source>
        <dbReference type="EMBL" id="SDK66428.1"/>
    </source>
</evidence>
<dbReference type="CDD" id="cd01284">
    <property type="entry name" value="Riboflavin_deaminase-reductase"/>
    <property type="match status" value="1"/>
</dbReference>
<comment type="pathway">
    <text evidence="3 14">Cofactor biosynthesis; riboflavin biosynthesis; 5-amino-6-(D-ribitylamino)uracil from GTP: step 3/4.</text>
</comment>
<dbReference type="AlphaFoldDB" id="A0A1G9DRD1"/>
<dbReference type="Gene3D" id="3.40.430.10">
    <property type="entry name" value="Dihydrofolate Reductase, subunit A"/>
    <property type="match status" value="1"/>
</dbReference>
<feature type="binding site" evidence="16">
    <location>
        <position position="149"/>
    </location>
    <ligand>
        <name>NADP(+)</name>
        <dbReference type="ChEBI" id="CHEBI:58349"/>
    </ligand>
</feature>
<dbReference type="GO" id="GO:0009231">
    <property type="term" value="P:riboflavin biosynthetic process"/>
    <property type="evidence" value="ECO:0007669"/>
    <property type="project" value="UniProtKB-UniPathway"/>
</dbReference>
<dbReference type="EC" id="1.1.1.193" evidence="14"/>
<dbReference type="EC" id="3.5.4.26" evidence="14"/>
<keyword evidence="6 14" id="KW-0686">Riboflavin biosynthesis</keyword>
<feature type="binding site" evidence="16">
    <location>
        <position position="199"/>
    </location>
    <ligand>
        <name>NADP(+)</name>
        <dbReference type="ChEBI" id="CHEBI:58349"/>
    </ligand>
</feature>
<sequence length="345" mass="37875">MSIYMDKAIAAAGIAGGQTKKNPTVGAVIVKDGVVIGMGSHLLMGTDHAEVQAIKSCIEDPAGADIYVTLEPCSHHGRTPPCTEAIINAGIKRVFYAVQDENPKVSGHTVLEDKGVTAIHQPHEKSEAIYDGFFNHLSRKRPNVTLKSAVSLDGKLALDNGTSKWVTNSESRKDVQYLRHSHDAILTGGGTLLGDNPRLTARIEGGGNHPRPVILLGGSLLEDGLEIESHPNKPVVFTDNIENKKFSGKYHIEYGQFSNGEILDILYRDYDISSILVEGGSKTQTAFIKEELYDQIIIYIAPKLFGRSKHELFQSSFTAMEEVIHLKLTDVEKLQSDLKLTYRRN</sequence>
<dbReference type="GO" id="GO:0008270">
    <property type="term" value="F:zinc ion binding"/>
    <property type="evidence" value="ECO:0007669"/>
    <property type="project" value="InterPro"/>
</dbReference>
<comment type="cofactor">
    <cofactor evidence="14 17">
        <name>Zn(2+)</name>
        <dbReference type="ChEBI" id="CHEBI:29105"/>
    </cofactor>
    <text evidence="14 17">Binds 1 zinc ion.</text>
</comment>
<feature type="binding site" evidence="17">
    <location>
        <position position="48"/>
    </location>
    <ligand>
        <name>Zn(2+)</name>
        <dbReference type="ChEBI" id="CHEBI:29105"/>
        <note>catalytic</note>
    </ligand>
</feature>
<evidence type="ECO:0000256" key="17">
    <source>
        <dbReference type="PIRSR" id="PIRSR006769-3"/>
    </source>
</evidence>
<comment type="catalytic activity">
    <reaction evidence="12 14">
        <text>5-amino-6-(5-phospho-D-ribitylamino)uracil + NADP(+) = 5-amino-6-(5-phospho-D-ribosylamino)uracil + NADPH + H(+)</text>
        <dbReference type="Rhea" id="RHEA:17845"/>
        <dbReference type="ChEBI" id="CHEBI:15378"/>
        <dbReference type="ChEBI" id="CHEBI:57783"/>
        <dbReference type="ChEBI" id="CHEBI:58349"/>
        <dbReference type="ChEBI" id="CHEBI:58421"/>
        <dbReference type="ChEBI" id="CHEBI:58453"/>
        <dbReference type="EC" id="1.1.1.193"/>
    </reaction>
</comment>
<feature type="binding site" evidence="16">
    <location>
        <begin position="280"/>
        <end position="286"/>
    </location>
    <ligand>
        <name>NADP(+)</name>
        <dbReference type="ChEBI" id="CHEBI:58349"/>
    </ligand>
</feature>
<dbReference type="Pfam" id="PF00383">
    <property type="entry name" value="dCMP_cyt_deam_1"/>
    <property type="match status" value="1"/>
</dbReference>
<keyword evidence="20" id="KW-1185">Reference proteome</keyword>
<keyword evidence="10 14" id="KW-0560">Oxidoreductase</keyword>
<keyword evidence="8 14" id="KW-0862">Zinc</keyword>
<dbReference type="InterPro" id="IPR024072">
    <property type="entry name" value="DHFR-like_dom_sf"/>
</dbReference>
<comment type="similarity">
    <text evidence="5 14">In the C-terminal section; belongs to the HTP reductase family.</text>
</comment>
<evidence type="ECO:0000256" key="12">
    <source>
        <dbReference type="ARBA" id="ARBA00049861"/>
    </source>
</evidence>
<accession>A0A1G9DRD1</accession>
<feature type="binding site" evidence="16">
    <location>
        <position position="202"/>
    </location>
    <ligand>
        <name>substrate</name>
    </ligand>
</feature>
<keyword evidence="14" id="KW-0378">Hydrolase</keyword>
<dbReference type="PIRSF" id="PIRSF006769">
    <property type="entry name" value="RibD"/>
    <property type="match status" value="1"/>
</dbReference>
<evidence type="ECO:0000256" key="4">
    <source>
        <dbReference type="ARBA" id="ARBA00005259"/>
    </source>
</evidence>
<evidence type="ECO:0000256" key="13">
    <source>
        <dbReference type="ARBA" id="ARBA00049886"/>
    </source>
</evidence>
<keyword evidence="11" id="KW-0511">Multifunctional enzyme</keyword>
<evidence type="ECO:0000256" key="9">
    <source>
        <dbReference type="ARBA" id="ARBA00022857"/>
    </source>
</evidence>
<evidence type="ECO:0000256" key="16">
    <source>
        <dbReference type="PIRSR" id="PIRSR006769-2"/>
    </source>
</evidence>
<feature type="binding site" evidence="17">
    <location>
        <position position="82"/>
    </location>
    <ligand>
        <name>Zn(2+)</name>
        <dbReference type="ChEBI" id="CHEBI:29105"/>
        <note>catalytic</note>
    </ligand>
</feature>
<evidence type="ECO:0000256" key="7">
    <source>
        <dbReference type="ARBA" id="ARBA00022723"/>
    </source>
</evidence>
<dbReference type="InterPro" id="IPR002125">
    <property type="entry name" value="CMP_dCMP_dom"/>
</dbReference>
<dbReference type="InterPro" id="IPR050765">
    <property type="entry name" value="Riboflavin_Biosynth_HTPR"/>
</dbReference>
<dbReference type="PROSITE" id="PS00903">
    <property type="entry name" value="CYT_DCMP_DEAMINASES_1"/>
    <property type="match status" value="1"/>
</dbReference>
<evidence type="ECO:0000256" key="3">
    <source>
        <dbReference type="ARBA" id="ARBA00004910"/>
    </source>
</evidence>
<organism evidence="19 20">
    <name type="scientific">Lacicoccus qingdaonensis</name>
    <dbReference type="NCBI Taxonomy" id="576118"/>
    <lineage>
        <taxon>Bacteria</taxon>
        <taxon>Bacillati</taxon>
        <taxon>Bacillota</taxon>
        <taxon>Bacilli</taxon>
        <taxon>Bacillales</taxon>
        <taxon>Salinicoccaceae</taxon>
        <taxon>Lacicoccus</taxon>
    </lineage>
</organism>
<feature type="binding site" evidence="16">
    <location>
        <position position="278"/>
    </location>
    <ligand>
        <name>substrate</name>
    </ligand>
</feature>
<comment type="function">
    <text evidence="1 14">Converts 2,5-diamino-6-(ribosylamino)-4(3h)-pyrimidinone 5'-phosphate into 5-amino-6-(ribosylamino)-2,4(1h,3h)-pyrimidinedione 5'-phosphate.</text>
</comment>
<feature type="binding site" evidence="16">
    <location>
        <position position="195"/>
    </location>
    <ligand>
        <name>NADP(+)</name>
        <dbReference type="ChEBI" id="CHEBI:58349"/>
    </ligand>
</feature>
<keyword evidence="7 14" id="KW-0479">Metal-binding</keyword>
<name>A0A1G9DRD1_9BACL</name>
<evidence type="ECO:0000256" key="6">
    <source>
        <dbReference type="ARBA" id="ARBA00022619"/>
    </source>
</evidence>
<dbReference type="RefSeq" id="WP_245696622.1">
    <property type="nucleotide sequence ID" value="NZ_FNFY01000006.1"/>
</dbReference>
<feature type="active site" description="Proton donor" evidence="15">
    <location>
        <position position="50"/>
    </location>
</feature>
<dbReference type="PANTHER" id="PTHR38011">
    <property type="entry name" value="DIHYDROFOLATE REDUCTASE FAMILY PROTEIN (AFU_ORTHOLOGUE AFUA_8G06820)"/>
    <property type="match status" value="1"/>
</dbReference>
<dbReference type="GO" id="GO:0008703">
    <property type="term" value="F:5-amino-6-(5-phosphoribosylamino)uracil reductase activity"/>
    <property type="evidence" value="ECO:0007669"/>
    <property type="project" value="UniProtKB-EC"/>
</dbReference>
<dbReference type="STRING" id="576118.SAMN05216216_106113"/>
<evidence type="ECO:0000256" key="11">
    <source>
        <dbReference type="ARBA" id="ARBA00023268"/>
    </source>
</evidence>
<evidence type="ECO:0000256" key="8">
    <source>
        <dbReference type="ARBA" id="ARBA00022833"/>
    </source>
</evidence>
<dbReference type="UniPathway" id="UPA00275">
    <property type="reaction ID" value="UER00401"/>
</dbReference>
<dbReference type="PROSITE" id="PS51747">
    <property type="entry name" value="CYT_DCMP_DEAMINASES_2"/>
    <property type="match status" value="1"/>
</dbReference>
<gene>
    <name evidence="19" type="ORF">SAMN05216216_106113</name>
</gene>
<dbReference type="PANTHER" id="PTHR38011:SF7">
    <property type="entry name" value="2,5-DIAMINO-6-RIBOSYLAMINO-4(3H)-PYRIMIDINONE 5'-PHOSPHATE REDUCTASE"/>
    <property type="match status" value="1"/>
</dbReference>
<evidence type="ECO:0000313" key="20">
    <source>
        <dbReference type="Proteomes" id="UP000199008"/>
    </source>
</evidence>
<feature type="domain" description="CMP/dCMP-type deaminase" evidence="18">
    <location>
        <begin position="1"/>
        <end position="109"/>
    </location>
</feature>
<evidence type="ECO:0000256" key="15">
    <source>
        <dbReference type="PIRSR" id="PIRSR006769-1"/>
    </source>
</evidence>
<dbReference type="NCBIfam" id="TIGR00326">
    <property type="entry name" value="eubact_ribD"/>
    <property type="match status" value="1"/>
</dbReference>
<proteinExistence type="inferred from homology"/>
<evidence type="ECO:0000259" key="18">
    <source>
        <dbReference type="PROSITE" id="PS51747"/>
    </source>
</evidence>
<feature type="binding site" evidence="17">
    <location>
        <position position="73"/>
    </location>
    <ligand>
        <name>Zn(2+)</name>
        <dbReference type="ChEBI" id="CHEBI:29105"/>
        <note>catalytic</note>
    </ligand>
</feature>
<dbReference type="InterPro" id="IPR016192">
    <property type="entry name" value="APOBEC/CMP_deaminase_Zn-bd"/>
</dbReference>
<feature type="binding site" evidence="16">
    <location>
        <position position="179"/>
    </location>
    <ligand>
        <name>substrate</name>
    </ligand>
</feature>
<evidence type="ECO:0000256" key="14">
    <source>
        <dbReference type="PIRNR" id="PIRNR006769"/>
    </source>
</evidence>
<dbReference type="SUPFAM" id="SSF53597">
    <property type="entry name" value="Dihydrofolate reductase-like"/>
    <property type="match status" value="1"/>
</dbReference>
<protein>
    <recommendedName>
        <fullName evidence="14">Riboflavin biosynthesis protein RibD</fullName>
    </recommendedName>
    <domain>
        <recommendedName>
            <fullName evidence="14">Diaminohydroxyphosphoribosylaminopyrimidine deaminase</fullName>
            <shortName evidence="14">DRAP deaminase</shortName>
            <ecNumber evidence="14">3.5.4.26</ecNumber>
        </recommendedName>
        <alternativeName>
            <fullName evidence="14">Riboflavin-specific deaminase</fullName>
        </alternativeName>
    </domain>
    <domain>
        <recommendedName>
            <fullName evidence="14">5-amino-6-(5-phosphoribosylamino)uracil reductase</fullName>
            <ecNumber evidence="14">1.1.1.193</ecNumber>
        </recommendedName>
        <alternativeName>
            <fullName evidence="14">HTP reductase</fullName>
        </alternativeName>
    </domain>
</protein>
<reference evidence="20" key="1">
    <citation type="submission" date="2016-10" db="EMBL/GenBank/DDBJ databases">
        <authorList>
            <person name="Varghese N."/>
            <person name="Submissions S."/>
        </authorList>
    </citation>
    <scope>NUCLEOTIDE SEQUENCE [LARGE SCALE GENOMIC DNA]</scope>
    <source>
        <strain evidence="20">CGMCC 1.8895</strain>
    </source>
</reference>
<comment type="similarity">
    <text evidence="4 14">In the N-terminal section; belongs to the cytidine and deoxycytidylate deaminase family.</text>
</comment>
<feature type="binding site" evidence="16">
    <location>
        <position position="163"/>
    </location>
    <ligand>
        <name>substrate</name>
    </ligand>
</feature>
<dbReference type="SUPFAM" id="SSF53927">
    <property type="entry name" value="Cytidine deaminase-like"/>
    <property type="match status" value="1"/>
</dbReference>
<dbReference type="Gene3D" id="3.40.140.10">
    <property type="entry name" value="Cytidine Deaminase, domain 2"/>
    <property type="match status" value="1"/>
</dbReference>
<evidence type="ECO:0000256" key="5">
    <source>
        <dbReference type="ARBA" id="ARBA00007417"/>
    </source>
</evidence>
<dbReference type="InterPro" id="IPR004794">
    <property type="entry name" value="Eubact_RibD"/>
</dbReference>